<evidence type="ECO:0000313" key="3">
    <source>
        <dbReference type="Proteomes" id="UP000054771"/>
    </source>
</evidence>
<accession>A0A0U5G5X6</accession>
<dbReference type="Proteomes" id="UP000054771">
    <property type="component" value="Unassembled WGS sequence"/>
</dbReference>
<protein>
    <submittedName>
        <fullName evidence="2">Uncharacterized protein</fullName>
    </submittedName>
</protein>
<reference evidence="3" key="1">
    <citation type="journal article" date="2016" name="Genome Announc.">
        <title>Draft genome sequences of fungus Aspergillus calidoustus.</title>
        <authorList>
            <person name="Horn F."/>
            <person name="Linde J."/>
            <person name="Mattern D.J."/>
            <person name="Walther G."/>
            <person name="Guthke R."/>
            <person name="Scherlach K."/>
            <person name="Martin K."/>
            <person name="Brakhage A.A."/>
            <person name="Petzke L."/>
            <person name="Valiante V."/>
        </authorList>
    </citation>
    <scope>NUCLEOTIDE SEQUENCE [LARGE SCALE GENOMIC DNA]</scope>
    <source>
        <strain evidence="3">SF006504</strain>
    </source>
</reference>
<keyword evidence="3" id="KW-1185">Reference proteome</keyword>
<evidence type="ECO:0000313" key="2">
    <source>
        <dbReference type="EMBL" id="CEL07094.1"/>
    </source>
</evidence>
<name>A0A0U5G5X6_ASPCI</name>
<dbReference type="AlphaFoldDB" id="A0A0U5G5X6"/>
<evidence type="ECO:0000256" key="1">
    <source>
        <dbReference type="SAM" id="MobiDB-lite"/>
    </source>
</evidence>
<dbReference type="EMBL" id="CDMC01000009">
    <property type="protein sequence ID" value="CEL07094.1"/>
    <property type="molecule type" value="Genomic_DNA"/>
</dbReference>
<sequence>MTKGAARTTSESKHVIHYPTKSSGEGLADREKLVAQLSPTSRWESSDQKVGDGFDPEGVGPMSQSLKSHHFFANPDFGLNGILRLQEKHTFPFLSNAGFL</sequence>
<feature type="region of interest" description="Disordered" evidence="1">
    <location>
        <begin position="38"/>
        <end position="62"/>
    </location>
</feature>
<gene>
    <name evidence="2" type="ORF">ASPCAL10258</name>
</gene>
<proteinExistence type="predicted"/>
<organism evidence="2 3">
    <name type="scientific">Aspergillus calidoustus</name>
    <dbReference type="NCBI Taxonomy" id="454130"/>
    <lineage>
        <taxon>Eukaryota</taxon>
        <taxon>Fungi</taxon>
        <taxon>Dikarya</taxon>
        <taxon>Ascomycota</taxon>
        <taxon>Pezizomycotina</taxon>
        <taxon>Eurotiomycetes</taxon>
        <taxon>Eurotiomycetidae</taxon>
        <taxon>Eurotiales</taxon>
        <taxon>Aspergillaceae</taxon>
        <taxon>Aspergillus</taxon>
        <taxon>Aspergillus subgen. Nidulantes</taxon>
    </lineage>
</organism>